<dbReference type="Gene3D" id="1.10.10.10">
    <property type="entry name" value="Winged helix-like DNA-binding domain superfamily/Winged helix DNA-binding domain"/>
    <property type="match status" value="1"/>
</dbReference>
<proteinExistence type="predicted"/>
<dbReference type="AlphaFoldDB" id="A0A1I3R7E1"/>
<dbReference type="PROSITE" id="PS50043">
    <property type="entry name" value="HTH_LUXR_2"/>
    <property type="match status" value="1"/>
</dbReference>
<protein>
    <submittedName>
        <fullName evidence="2">Regulatory protein, luxR family</fullName>
    </submittedName>
</protein>
<dbReference type="Proteomes" id="UP000199518">
    <property type="component" value="Unassembled WGS sequence"/>
</dbReference>
<dbReference type="SMART" id="SM00421">
    <property type="entry name" value="HTH_LUXR"/>
    <property type="match status" value="1"/>
</dbReference>
<organism evidence="2 3">
    <name type="scientific">Planctomicrobium piriforme</name>
    <dbReference type="NCBI Taxonomy" id="1576369"/>
    <lineage>
        <taxon>Bacteria</taxon>
        <taxon>Pseudomonadati</taxon>
        <taxon>Planctomycetota</taxon>
        <taxon>Planctomycetia</taxon>
        <taxon>Planctomycetales</taxon>
        <taxon>Planctomycetaceae</taxon>
        <taxon>Planctomicrobium</taxon>
    </lineage>
</organism>
<keyword evidence="3" id="KW-1185">Reference proteome</keyword>
<reference evidence="3" key="1">
    <citation type="submission" date="2016-10" db="EMBL/GenBank/DDBJ databases">
        <authorList>
            <person name="Varghese N."/>
            <person name="Submissions S."/>
        </authorList>
    </citation>
    <scope>NUCLEOTIDE SEQUENCE [LARGE SCALE GENOMIC DNA]</scope>
    <source>
        <strain evidence="3">DSM 26348</strain>
    </source>
</reference>
<gene>
    <name evidence="2" type="ORF">SAMN05421753_12025</name>
</gene>
<feature type="domain" description="HTH luxR-type" evidence="1">
    <location>
        <begin position="199"/>
        <end position="264"/>
    </location>
</feature>
<dbReference type="CDD" id="cd06170">
    <property type="entry name" value="LuxR_C_like"/>
    <property type="match status" value="1"/>
</dbReference>
<dbReference type="OrthoDB" id="252792at2"/>
<dbReference type="PRINTS" id="PR00038">
    <property type="entry name" value="HTHLUXR"/>
</dbReference>
<dbReference type="GO" id="GO:0003677">
    <property type="term" value="F:DNA binding"/>
    <property type="evidence" value="ECO:0007669"/>
    <property type="project" value="InterPro"/>
</dbReference>
<accession>A0A1I3R7E1</accession>
<evidence type="ECO:0000259" key="1">
    <source>
        <dbReference type="PROSITE" id="PS50043"/>
    </source>
</evidence>
<name>A0A1I3R7E1_9PLAN</name>
<dbReference type="STRING" id="1576369.SAMN05421753_12025"/>
<dbReference type="EMBL" id="FOQD01000020">
    <property type="protein sequence ID" value="SFJ42035.1"/>
    <property type="molecule type" value="Genomic_DNA"/>
</dbReference>
<dbReference type="InterPro" id="IPR016032">
    <property type="entry name" value="Sig_transdc_resp-reg_C-effctor"/>
</dbReference>
<sequence>MRRARSKQRKSQCDLAPNDVQVLLQSVASISDRSTSVDERRSELLATLVKLIAADIGYWSWGNGVPGRDGVVAVAMIDYGFSADQKANLISYALNEEYMSDWQQRCMQHFEGGTRATLCRRDLYSDREWKSAPFRQVSSSLGMDSWILSIRYHNAHAWSNLNFYRVHGALEFGARECALLDVTMASIPWLHPHTQEILPKNIFAGLSPRKRSVLLLLLDGQSRKQVAHSLGLREATVSDYIKTIYRHFDVHSQSELAAKFLRRG</sequence>
<dbReference type="GO" id="GO:0006355">
    <property type="term" value="P:regulation of DNA-templated transcription"/>
    <property type="evidence" value="ECO:0007669"/>
    <property type="project" value="InterPro"/>
</dbReference>
<dbReference type="Pfam" id="PF00196">
    <property type="entry name" value="GerE"/>
    <property type="match status" value="1"/>
</dbReference>
<evidence type="ECO:0000313" key="3">
    <source>
        <dbReference type="Proteomes" id="UP000199518"/>
    </source>
</evidence>
<dbReference type="InterPro" id="IPR000792">
    <property type="entry name" value="Tscrpt_reg_LuxR_C"/>
</dbReference>
<dbReference type="SUPFAM" id="SSF46894">
    <property type="entry name" value="C-terminal effector domain of the bipartite response regulators"/>
    <property type="match status" value="1"/>
</dbReference>
<dbReference type="InterPro" id="IPR036388">
    <property type="entry name" value="WH-like_DNA-bd_sf"/>
</dbReference>
<evidence type="ECO:0000313" key="2">
    <source>
        <dbReference type="EMBL" id="SFJ42035.1"/>
    </source>
</evidence>